<dbReference type="RefSeq" id="WP_170090565.1">
    <property type="nucleotide sequence ID" value="NZ_JABAFN010000001.1"/>
</dbReference>
<dbReference type="NCBIfam" id="TIGR01760">
    <property type="entry name" value="tape_meas_TP901"/>
    <property type="match status" value="1"/>
</dbReference>
<feature type="domain" description="Phage tail tape measure protein" evidence="4">
    <location>
        <begin position="382"/>
        <end position="591"/>
    </location>
</feature>
<feature type="region of interest" description="Disordered" evidence="3">
    <location>
        <begin position="1859"/>
        <end position="1881"/>
    </location>
</feature>
<evidence type="ECO:0000259" key="4">
    <source>
        <dbReference type="Pfam" id="PF10145"/>
    </source>
</evidence>
<organism evidence="5 6">
    <name type="scientific">Limosilactobacillus reuteri</name>
    <name type="common">Lactobacillus reuteri</name>
    <dbReference type="NCBI Taxonomy" id="1598"/>
    <lineage>
        <taxon>Bacteria</taxon>
        <taxon>Bacillati</taxon>
        <taxon>Bacillota</taxon>
        <taxon>Bacilli</taxon>
        <taxon>Lactobacillales</taxon>
        <taxon>Lactobacillaceae</taxon>
        <taxon>Limosilactobacillus</taxon>
    </lineage>
</organism>
<feature type="region of interest" description="Disordered" evidence="3">
    <location>
        <begin position="1107"/>
        <end position="1137"/>
    </location>
</feature>
<dbReference type="Gene3D" id="1.10.530.10">
    <property type="match status" value="1"/>
</dbReference>
<accession>A0AAW9ZEF2</accession>
<feature type="compositionally biased region" description="Basic and acidic residues" evidence="3">
    <location>
        <begin position="1123"/>
        <end position="1133"/>
    </location>
</feature>
<reference evidence="5 6" key="1">
    <citation type="submission" date="2020-04" db="EMBL/GenBank/DDBJ databases">
        <authorList>
            <person name="Hitch T.C.A."/>
            <person name="Wylensek D."/>
            <person name="Clavel T."/>
        </authorList>
    </citation>
    <scope>NUCLEOTIDE SEQUENCE [LARGE SCALE GENOMIC DNA]</scope>
    <source>
        <strain evidence="5 6">WCA-386-APC-4I</strain>
    </source>
</reference>
<dbReference type="PANTHER" id="PTHR37813">
    <property type="entry name" value="FELS-2 PROPHAGE PROTEIN"/>
    <property type="match status" value="1"/>
</dbReference>
<evidence type="ECO:0000256" key="1">
    <source>
        <dbReference type="ARBA" id="ARBA00022612"/>
    </source>
</evidence>
<gene>
    <name evidence="5" type="ORF">HF865_00820</name>
</gene>
<dbReference type="InterPro" id="IPR023346">
    <property type="entry name" value="Lysozyme-like_dom_sf"/>
</dbReference>
<dbReference type="Pfam" id="PF10145">
    <property type="entry name" value="PhageMin_Tail"/>
    <property type="match status" value="1"/>
</dbReference>
<evidence type="ECO:0000256" key="2">
    <source>
        <dbReference type="SAM" id="Coils"/>
    </source>
</evidence>
<protein>
    <submittedName>
        <fullName evidence="5">Phage tail tape measure protein</fullName>
    </submittedName>
</protein>
<proteinExistence type="predicted"/>
<dbReference type="SUPFAM" id="SSF53955">
    <property type="entry name" value="Lysozyme-like"/>
    <property type="match status" value="1"/>
</dbReference>
<evidence type="ECO:0000256" key="3">
    <source>
        <dbReference type="SAM" id="MobiDB-lite"/>
    </source>
</evidence>
<feature type="coiled-coil region" evidence="2">
    <location>
        <begin position="601"/>
        <end position="645"/>
    </location>
</feature>
<keyword evidence="1" id="KW-1188">Viral release from host cell</keyword>
<evidence type="ECO:0000313" key="5">
    <source>
        <dbReference type="EMBL" id="NME21274.1"/>
    </source>
</evidence>
<sequence>MSVIEGYTFAVDMQDRGVVASLRQMRSAASAMKAEMRAGFETIRQGEGSISAYNFKIEQSERQIENYKNIQKELRGELEKLSKAREKQIEETKKYADANSKEAQKVQRAFDETEKKYASTVRQIENAQHQINKLTQGIEESRKSILQFNTGLARTRTEAQSVKSVMDGYVRSVNSQGNAFRTAKAQVESYKLQHGALINQFRAEVSETNRLQSKVNGLRNSYSQQQAKVNQTVREHGKASSEYRKEAAALVGLSEKITNANSEYAKQITQALKVRTSINEISRAELSVTDSGISRLSRAMNNLDTNARRATSHTREWAQSLRGGIMTASMALVPFGAAVGKSVQMSANLQQSWVTTGNLLKFGAKSASEAASEVRKVGTMQRDAAKFSKEYGYSQKDIADQYTELVKRGYSAGQSIGSMKSMLEAARASGDDYGDVVQNVSNVLDAFNLRQGKTSEQVIQNSKRVTNAMAYAADMTATDFKNMGEAMHYVSASASQSGQSIETTTAALGELSNAGLEGSIAGTGLRKVLNSLLSPTAGATEALKKYGMTMDDFKTKKGALKQLPDIMKVINKHTENLSKADRGAFFKAVFGTTGQNAAMILSQSANAMDDLIQKEEKAEKTNYVHRLAQRNMQSTKMQMQQLKMNIQDIAINLGNKLLPAVNDVAKAMSNWVGSKDGQRAIGDFSKSVSNFARVISHNSKSIFSFTGGFVEGFTEVFKISGIVVHAIGAVGEAIGLLTKNVEKALGIRQRNINFPKYLGEVTGGVIGLVTAFKILKGTVNGLSALKQDFLSLFRINKENDKIKLENHELERNVALWKEHNLVSGGDSAIGNAIEIPSKEKGAASKIEKAERDVQIRPYLDETRSSRISRWFANVLSDFGKKGGEKAGAKASTGFLSKFKSLPNLIKKAGIFGSIIDFGMVALTALDLSKNIYSGLTNSKAKSRYKDAGKSMAEGIGWYLAGPFGGQLASLGTDWAYKTTDSFKKGWNGYTKNYKPRGFVATVGWDFKDATRKYNNWIAAIEKKHPVIAGYFRWERGTFNTAFATLKFFARNVHAGLKEMWDTIADLGTLNVKRWKSDMGRDARSMIKGVKDDWRGFFDWFGKNRQKETIHKPTRKQSGSSATDTRKSTSESKVKSLGNTRYSKSDVQNLKAMTAQIGSYEKALKGLKSVIKTNDPTSELRHMNSELKGASSNWGKVAKPIKEIGDAFKYLSRFTNSMAKKDAFAAFNDDLPKLDGTVKKYGKSLIKNIDSLGKSLKNNSLEKPLKKISSEIKDSTKKWKEFASPVKSLSKSFKTLQNATKTLVGKNGLEATKKGFTDLNNALKKQKIGACIKKLAGDLKKSKVTTYLTRMDKSVKNSAKYWRSLAKPLKSLAGSFNTLQKSVRGLNGKKTGFTALNSDVRNLYRTIRKNPFGRLIAQQANIANKAMSGKKSGFVNEFNRQTRSMDRALRSFKREFDRDWRSTWSGLDRPVSRNLGSASRSVDRYLDDIQSTRSKFSSSFLKGWDSWIDDVVSNFRKGFDKLPRYAQSSMKDIISRLNKGISGINSTISNFGGDKKLSTISYANGTNGGHPGGHMLVNDSVRPHWKELVLFPNGQALLPQHRNTLIPNAPRGTQVLSGESTYKFMNSIGIHKYANGTLSESEMDKLSEQFEKHPEEAAKTLILKMTNWNSRVPLVADLGPASAIAFAKAISNVLKDQMASEANPGGAGVARWRPYIIRAFHALGYDAAEWKVNKLLKQIDTESGGNPTIPQQVHDKNSGGNESLGLLQFALSTWNADALPGHKNRASGYDQILAAINVLEHGGEGGWGNVGMGHGWATGGFATKHGLYEVAEEGLPEAIIPLDVNKRPRALSLIDHTLDKMEQDGGGTSGLRSRRAQSQSNDETTAYLKQAVTFLAQIVGLNKQQIDAILANGGNNDIRSRHVRQRFYQQYGNDQRVSDYMSY</sequence>
<feature type="coiled-coil region" evidence="2">
    <location>
        <begin position="792"/>
        <end position="819"/>
    </location>
</feature>
<dbReference type="Proteomes" id="UP000587270">
    <property type="component" value="Unassembled WGS sequence"/>
</dbReference>
<dbReference type="EMBL" id="JABAFN010000001">
    <property type="protein sequence ID" value="NME21274.1"/>
    <property type="molecule type" value="Genomic_DNA"/>
</dbReference>
<feature type="coiled-coil region" evidence="2">
    <location>
        <begin position="50"/>
        <end position="144"/>
    </location>
</feature>
<dbReference type="PANTHER" id="PTHR37813:SF1">
    <property type="entry name" value="FELS-2 PROPHAGE PROTEIN"/>
    <property type="match status" value="1"/>
</dbReference>
<comment type="caution">
    <text evidence="5">The sequence shown here is derived from an EMBL/GenBank/DDBJ whole genome shotgun (WGS) entry which is preliminary data.</text>
</comment>
<name>A0AAW9ZEF2_LIMRT</name>
<evidence type="ECO:0000313" key="6">
    <source>
        <dbReference type="Proteomes" id="UP000587270"/>
    </source>
</evidence>
<keyword evidence="2" id="KW-0175">Coiled coil</keyword>
<dbReference type="InterPro" id="IPR010090">
    <property type="entry name" value="Phage_tape_meas"/>
</dbReference>